<gene>
    <name evidence="2" type="ORF">R3W88_025775</name>
</gene>
<evidence type="ECO:0000313" key="3">
    <source>
        <dbReference type="Proteomes" id="UP001311915"/>
    </source>
</evidence>
<dbReference type="PANTHER" id="PTHR31790:SF381">
    <property type="entry name" value="F-BOX PROTEIN CPR30-LIKE"/>
    <property type="match status" value="1"/>
</dbReference>
<evidence type="ECO:0000313" key="2">
    <source>
        <dbReference type="EMBL" id="KAK4732787.1"/>
    </source>
</evidence>
<organism evidence="2 3">
    <name type="scientific">Solanum pinnatisectum</name>
    <name type="common">tansyleaf nightshade</name>
    <dbReference type="NCBI Taxonomy" id="50273"/>
    <lineage>
        <taxon>Eukaryota</taxon>
        <taxon>Viridiplantae</taxon>
        <taxon>Streptophyta</taxon>
        <taxon>Embryophyta</taxon>
        <taxon>Tracheophyta</taxon>
        <taxon>Spermatophyta</taxon>
        <taxon>Magnoliopsida</taxon>
        <taxon>eudicotyledons</taxon>
        <taxon>Gunneridae</taxon>
        <taxon>Pentapetalae</taxon>
        <taxon>asterids</taxon>
        <taxon>lamiids</taxon>
        <taxon>Solanales</taxon>
        <taxon>Solanaceae</taxon>
        <taxon>Solanoideae</taxon>
        <taxon>Solaneae</taxon>
        <taxon>Solanum</taxon>
    </lineage>
</organism>
<dbReference type="Proteomes" id="UP001311915">
    <property type="component" value="Unassembled WGS sequence"/>
</dbReference>
<sequence length="147" mass="16897">MSNNKFAFEDHDTSSIIPNDDILFCILIRLPVKFLLRYQSSPMMNNSQVLCSYDGLLLLVTCMAYKTFVLWNPSTKQQKTLECSYLDKSTCPCASGLCYDSATDDYKIILIYTSFYESALRVVYIGVEIIKNFVHLLITHLQSYILM</sequence>
<dbReference type="InterPro" id="IPR006527">
    <property type="entry name" value="F-box-assoc_dom_typ1"/>
</dbReference>
<dbReference type="InterPro" id="IPR052361">
    <property type="entry name" value="F-box_domain"/>
</dbReference>
<dbReference type="EMBL" id="JAWPEI010000003">
    <property type="protein sequence ID" value="KAK4732787.1"/>
    <property type="molecule type" value="Genomic_DNA"/>
</dbReference>
<name>A0AAV9M4M2_9SOLN</name>
<reference evidence="2 3" key="1">
    <citation type="submission" date="2023-10" db="EMBL/GenBank/DDBJ databases">
        <title>Genome-Wide Identification Analysis in wild type Solanum Pinnatisectum Reveals Some Genes Defensing Phytophthora Infestans.</title>
        <authorList>
            <person name="Sun C."/>
        </authorList>
    </citation>
    <scope>NUCLEOTIDE SEQUENCE [LARGE SCALE GENOMIC DNA]</scope>
    <source>
        <strain evidence="2">LQN</strain>
        <tissue evidence="2">Leaf</tissue>
    </source>
</reference>
<dbReference type="AlphaFoldDB" id="A0AAV9M4M2"/>
<protein>
    <recommendedName>
        <fullName evidence="1">F-box associated beta-propeller type 1 domain-containing protein</fullName>
    </recommendedName>
</protein>
<accession>A0AAV9M4M2</accession>
<dbReference type="Pfam" id="PF07734">
    <property type="entry name" value="FBA_1"/>
    <property type="match status" value="1"/>
</dbReference>
<proteinExistence type="predicted"/>
<evidence type="ECO:0000259" key="1">
    <source>
        <dbReference type="Pfam" id="PF07734"/>
    </source>
</evidence>
<keyword evidence="3" id="KW-1185">Reference proteome</keyword>
<dbReference type="PANTHER" id="PTHR31790">
    <property type="entry name" value="OS02G0783600 PROTEIN"/>
    <property type="match status" value="1"/>
</dbReference>
<feature type="domain" description="F-box associated beta-propeller type 1" evidence="1">
    <location>
        <begin position="43"/>
        <end position="116"/>
    </location>
</feature>
<comment type="caution">
    <text evidence="2">The sequence shown here is derived from an EMBL/GenBank/DDBJ whole genome shotgun (WGS) entry which is preliminary data.</text>
</comment>